<dbReference type="Pfam" id="PF01490">
    <property type="entry name" value="Aa_trans"/>
    <property type="match status" value="1"/>
</dbReference>
<feature type="transmembrane region" description="Helical" evidence="19">
    <location>
        <begin position="415"/>
        <end position="435"/>
    </location>
</feature>
<keyword evidence="7" id="KW-0770">Synapse</keyword>
<dbReference type="GO" id="GO:0140800">
    <property type="term" value="F:gamma-aminobutyric acid:proton antiporter activity"/>
    <property type="evidence" value="ECO:0007669"/>
    <property type="project" value="UniProtKB-ARBA"/>
</dbReference>
<name>A0A834RDB9_SARSC</name>
<evidence type="ECO:0000313" key="22">
    <source>
        <dbReference type="EnsemblMetazoa" id="KAF7494599.1"/>
    </source>
</evidence>
<dbReference type="InterPro" id="IPR013057">
    <property type="entry name" value="AA_transpt_TM"/>
</dbReference>
<evidence type="ECO:0000256" key="3">
    <source>
        <dbReference type="ARBA" id="ARBA00022448"/>
    </source>
</evidence>
<comment type="catalytic activity">
    <reaction evidence="13">
        <text>glycine(out) + n H(+)(in) = glycine(in) + n H(+)(out)</text>
        <dbReference type="Rhea" id="RHEA:70983"/>
        <dbReference type="ChEBI" id="CHEBI:15378"/>
        <dbReference type="ChEBI" id="CHEBI:57305"/>
    </reaction>
</comment>
<dbReference type="OMA" id="MKWTHIA"/>
<feature type="transmembrane region" description="Helical" evidence="19">
    <location>
        <begin position="276"/>
        <end position="299"/>
    </location>
</feature>
<evidence type="ECO:0000256" key="17">
    <source>
        <dbReference type="ARBA" id="ARBA00042394"/>
    </source>
</evidence>
<dbReference type="GO" id="GO:0015179">
    <property type="term" value="F:L-amino acid transmembrane transporter activity"/>
    <property type="evidence" value="ECO:0007669"/>
    <property type="project" value="TreeGrafter"/>
</dbReference>
<evidence type="ECO:0000256" key="10">
    <source>
        <dbReference type="ARBA" id="ARBA00023329"/>
    </source>
</evidence>
<organism evidence="21">
    <name type="scientific">Sarcoptes scabiei</name>
    <name type="common">Itch mite</name>
    <name type="synonym">Acarus scabiei</name>
    <dbReference type="NCBI Taxonomy" id="52283"/>
    <lineage>
        <taxon>Eukaryota</taxon>
        <taxon>Metazoa</taxon>
        <taxon>Ecdysozoa</taxon>
        <taxon>Arthropoda</taxon>
        <taxon>Chelicerata</taxon>
        <taxon>Arachnida</taxon>
        <taxon>Acari</taxon>
        <taxon>Acariformes</taxon>
        <taxon>Sarcoptiformes</taxon>
        <taxon>Astigmata</taxon>
        <taxon>Psoroptidia</taxon>
        <taxon>Sarcoptoidea</taxon>
        <taxon>Sarcoptidae</taxon>
        <taxon>Sarcoptinae</taxon>
        <taxon>Sarcoptes</taxon>
    </lineage>
</organism>
<evidence type="ECO:0000256" key="1">
    <source>
        <dbReference type="ARBA" id="ARBA00004439"/>
    </source>
</evidence>
<evidence type="ECO:0000256" key="4">
    <source>
        <dbReference type="ARBA" id="ARBA00022692"/>
    </source>
</evidence>
<comment type="function">
    <text evidence="18">Antiporter that exchanges vesicular protons for cytosolic 4-aminobutanoate or to a lesser extend glycine, thus allowing their secretion from nerve terminals. The transport is equally dependent on the chemical and electrical components of the proton gradient. May also transport beta-alanine. Acidification of GABAergic synaptic vesicles is a prerequisite for 4-aminobutanoate uptake.</text>
</comment>
<dbReference type="GO" id="GO:0060077">
    <property type="term" value="C:inhibitory synapse"/>
    <property type="evidence" value="ECO:0007669"/>
    <property type="project" value="UniProtKB-ARBA"/>
</dbReference>
<keyword evidence="10" id="KW-0968">Cytoplasmic vesicle</keyword>
<dbReference type="Gene3D" id="1.20.1740.10">
    <property type="entry name" value="Amino acid/polyamine transporter I"/>
    <property type="match status" value="1"/>
</dbReference>
<evidence type="ECO:0000256" key="13">
    <source>
        <dbReference type="ARBA" id="ARBA00035961"/>
    </source>
</evidence>
<keyword evidence="6 19" id="KW-1133">Transmembrane helix</keyword>
<evidence type="ECO:0000256" key="14">
    <source>
        <dbReference type="ARBA" id="ARBA00036440"/>
    </source>
</evidence>
<feature type="transmembrane region" description="Helical" evidence="19">
    <location>
        <begin position="477"/>
        <end position="499"/>
    </location>
</feature>
<keyword evidence="4 19" id="KW-0812">Transmembrane</keyword>
<evidence type="ECO:0000256" key="8">
    <source>
        <dbReference type="ARBA" id="ARBA00023136"/>
    </source>
</evidence>
<sequence>MDAKVNTMFNSFSTLKERVRSRIPESYVEAFEKVKLNSGRRNEHEMGTFRTFEKTNNTTGFQGFGEYQEGGDYPNGYYDQVGTTEYDVHTGTSGKISAWQAGWNVTNAIQGMFIVSLPYAVLHGGYWGVFVMVFVAYICFYTGKILIECLYEVDERGELIRVRKSYVEIAEACLGAKYGGVIVNTAQIIELMITCILYVVLSGDLMIGSFPQGVIDQRSWMMICTMLLLPCAFLTDIRSVSTLSFWCTVTHIILNVIIFGYCFLQIGDWQWSKVTFRLDMGTFPITLGIVVFSYTSQIFLPTLEGNMKNPDEFEDMLKWSHIAAALFKGLFAYVGFLTFAEETQDVITNNLPTRGFRGLVNLTLVAKALLSYPLPYFAVASLLESTLFRGKPTDEQPEGEGDQPFPTCWGRDNDLRVWAVTLRVLLVLTTMFMAISIPHFALLMGLIGNFTGAMLSFVWPCYFHMKLKWNFLSIHVIAWEVFIIFLGVIFGFIGIITSFKALVETYHLPLPNAIQA</sequence>
<reference evidence="21" key="2">
    <citation type="submission" date="2020-01" db="EMBL/GenBank/DDBJ databases">
        <authorList>
            <person name="Korhonen P.K.K."/>
            <person name="Guangxu M.G."/>
            <person name="Wang T.W."/>
            <person name="Stroehlein A.J.S."/>
            <person name="Young N.D."/>
            <person name="Ang C.-S.A."/>
            <person name="Fernando D.W.F."/>
            <person name="Lu H.L."/>
            <person name="Taylor S.T."/>
            <person name="Ehtesham M.E.M."/>
            <person name="Najaraj S.H.N."/>
            <person name="Harsha G.H.G."/>
            <person name="Madugundu A.M."/>
            <person name="Renuse S.R."/>
            <person name="Holt D.H."/>
            <person name="Pandey A.P."/>
            <person name="Papenfuss A.P."/>
            <person name="Gasser R.B.G."/>
            <person name="Fischer K.F."/>
        </authorList>
    </citation>
    <scope>NUCLEOTIDE SEQUENCE</scope>
    <source>
        <strain evidence="21">SSS_KF_BRIS2020</strain>
    </source>
</reference>
<dbReference type="EnsemblMetazoa" id="SSS_3692s_mrna">
    <property type="protein sequence ID" value="KAF7494599.1"/>
    <property type="gene ID" value="SSS_3692"/>
</dbReference>
<dbReference type="Proteomes" id="UP000070412">
    <property type="component" value="Unassembled WGS sequence"/>
</dbReference>
<dbReference type="GO" id="GO:0006836">
    <property type="term" value="P:neurotransmitter transport"/>
    <property type="evidence" value="ECO:0007669"/>
    <property type="project" value="UniProtKB-KW"/>
</dbReference>
<evidence type="ECO:0000256" key="2">
    <source>
        <dbReference type="ARBA" id="ARBA00008066"/>
    </source>
</evidence>
<dbReference type="PANTHER" id="PTHR22950">
    <property type="entry name" value="AMINO ACID TRANSPORTER"/>
    <property type="match status" value="1"/>
</dbReference>
<dbReference type="AlphaFoldDB" id="A0A834RDB9"/>
<dbReference type="GO" id="GO:0098793">
    <property type="term" value="C:presynapse"/>
    <property type="evidence" value="ECO:0007669"/>
    <property type="project" value="UniProtKB-SubCell"/>
</dbReference>
<feature type="domain" description="Amino acid transporter transmembrane" evidence="20">
    <location>
        <begin position="95"/>
        <end position="498"/>
    </location>
</feature>
<keyword evidence="8 19" id="KW-0472">Membrane</keyword>
<comment type="similarity">
    <text evidence="2">Belongs to the amino acid/polyamine transporter 2 family.</text>
</comment>
<evidence type="ECO:0000313" key="23">
    <source>
        <dbReference type="Proteomes" id="UP000070412"/>
    </source>
</evidence>
<protein>
    <recommendedName>
        <fullName evidence="15">Vesicular inhibitory amino acid transporter</fullName>
    </recommendedName>
    <alternativeName>
        <fullName evidence="16">Solute carrier family 32 member 1</fullName>
    </alternativeName>
    <alternativeName>
        <fullName evidence="17">Vesicular GABA transporter</fullName>
    </alternativeName>
</protein>
<feature type="transmembrane region" description="Helical" evidence="19">
    <location>
        <begin position="319"/>
        <end position="339"/>
    </location>
</feature>
<feature type="transmembrane region" description="Helical" evidence="19">
    <location>
        <begin position="126"/>
        <end position="147"/>
    </location>
</feature>
<dbReference type="OrthoDB" id="6021076at2759"/>
<evidence type="ECO:0000256" key="19">
    <source>
        <dbReference type="SAM" id="Phobius"/>
    </source>
</evidence>
<dbReference type="FunFam" id="1.20.1740.10:FF:000062">
    <property type="entry name" value="Vesicular inhibitory amino acid transporter"/>
    <property type="match status" value="1"/>
</dbReference>
<evidence type="ECO:0000256" key="12">
    <source>
        <dbReference type="ARBA" id="ARBA00035892"/>
    </source>
</evidence>
<evidence type="ECO:0000256" key="7">
    <source>
        <dbReference type="ARBA" id="ARBA00023018"/>
    </source>
</evidence>
<dbReference type="GO" id="GO:0015187">
    <property type="term" value="F:glycine transmembrane transporter activity"/>
    <property type="evidence" value="ECO:0007669"/>
    <property type="project" value="UniProtKB-ARBA"/>
</dbReference>
<keyword evidence="5" id="KW-0532">Neurotransmitter transport</keyword>
<comment type="subcellular location">
    <subcellularLocation>
        <location evidence="1">Cytoplasmic vesicle membrane</location>
        <topology evidence="1">Multi-pass membrane protein</topology>
    </subcellularLocation>
    <subcellularLocation>
        <location evidence="11">Presynapse</location>
    </subcellularLocation>
</comment>
<feature type="transmembrane region" description="Helical" evidence="19">
    <location>
        <begin position="442"/>
        <end position="465"/>
    </location>
</feature>
<comment type="catalytic activity">
    <reaction evidence="14">
        <text>4-aminobutanoate(out) + n H(+)(in) = 4-aminobutanoate(in) + n H(+)(out)</text>
        <dbReference type="Rhea" id="RHEA:70979"/>
        <dbReference type="ChEBI" id="CHEBI:15378"/>
        <dbReference type="ChEBI" id="CHEBI:59888"/>
    </reaction>
</comment>
<dbReference type="PANTHER" id="PTHR22950:SF689">
    <property type="entry name" value="VESICULAR INHIBITORY AMINO ACID TRANSPORTER"/>
    <property type="match status" value="1"/>
</dbReference>
<evidence type="ECO:0000256" key="11">
    <source>
        <dbReference type="ARBA" id="ARBA00034106"/>
    </source>
</evidence>
<evidence type="ECO:0000256" key="5">
    <source>
        <dbReference type="ARBA" id="ARBA00022775"/>
    </source>
</evidence>
<evidence type="ECO:0000256" key="6">
    <source>
        <dbReference type="ARBA" id="ARBA00022989"/>
    </source>
</evidence>
<evidence type="ECO:0000259" key="20">
    <source>
        <dbReference type="Pfam" id="PF01490"/>
    </source>
</evidence>
<keyword evidence="23" id="KW-1185">Reference proteome</keyword>
<keyword evidence="9" id="KW-0966">Cell projection</keyword>
<comment type="catalytic activity">
    <reaction evidence="12">
        <text>beta-alanine(out) + n H(+)(in) = beta-alanine(in) + n H(+)(out)</text>
        <dbReference type="Rhea" id="RHEA:70987"/>
        <dbReference type="ChEBI" id="CHEBI:15378"/>
        <dbReference type="ChEBI" id="CHEBI:57966"/>
    </reaction>
</comment>
<evidence type="ECO:0000256" key="9">
    <source>
        <dbReference type="ARBA" id="ARBA00023273"/>
    </source>
</evidence>
<feature type="transmembrane region" description="Helical" evidence="19">
    <location>
        <begin position="188"/>
        <end position="207"/>
    </location>
</feature>
<gene>
    <name evidence="21" type="ORF">SSS_3692</name>
</gene>
<evidence type="ECO:0000256" key="16">
    <source>
        <dbReference type="ARBA" id="ARBA00041574"/>
    </source>
</evidence>
<dbReference type="GO" id="GO:0051939">
    <property type="term" value="P:gamma-aminobutyric acid import"/>
    <property type="evidence" value="ECO:0007669"/>
    <property type="project" value="UniProtKB-ARBA"/>
</dbReference>
<keyword evidence="3" id="KW-0813">Transport</keyword>
<reference evidence="22" key="3">
    <citation type="submission" date="2022-06" db="UniProtKB">
        <authorList>
            <consortium name="EnsemblMetazoa"/>
        </authorList>
    </citation>
    <scope>IDENTIFICATION</scope>
</reference>
<feature type="transmembrane region" description="Helical" evidence="19">
    <location>
        <begin position="243"/>
        <end position="264"/>
    </location>
</feature>
<proteinExistence type="inferred from homology"/>
<evidence type="ECO:0000256" key="18">
    <source>
        <dbReference type="ARBA" id="ARBA00046163"/>
    </source>
</evidence>
<accession>A0A834RDB9</accession>
<dbReference type="EMBL" id="WVUK01000052">
    <property type="protein sequence ID" value="KAF7494599.1"/>
    <property type="molecule type" value="Genomic_DNA"/>
</dbReference>
<dbReference type="GO" id="GO:0005774">
    <property type="term" value="C:vacuolar membrane"/>
    <property type="evidence" value="ECO:0007669"/>
    <property type="project" value="TreeGrafter"/>
</dbReference>
<dbReference type="GO" id="GO:0030659">
    <property type="term" value="C:cytoplasmic vesicle membrane"/>
    <property type="evidence" value="ECO:0007669"/>
    <property type="project" value="UniProtKB-SubCell"/>
</dbReference>
<evidence type="ECO:0000313" key="21">
    <source>
        <dbReference type="EMBL" id="KAF7494599.1"/>
    </source>
</evidence>
<evidence type="ECO:0000256" key="15">
    <source>
        <dbReference type="ARBA" id="ARBA00039542"/>
    </source>
</evidence>
<reference evidence="23" key="1">
    <citation type="journal article" date="2020" name="PLoS Negl. Trop. Dis.">
        <title>High-quality nuclear genome for Sarcoptes scabiei-A critical resource for a neglected parasite.</title>
        <authorList>
            <person name="Korhonen P.K."/>
            <person name="Gasser R.B."/>
            <person name="Ma G."/>
            <person name="Wang T."/>
            <person name="Stroehlein A.J."/>
            <person name="Young N.D."/>
            <person name="Ang C.S."/>
            <person name="Fernando D.D."/>
            <person name="Lu H.C."/>
            <person name="Taylor S."/>
            <person name="Reynolds S.L."/>
            <person name="Mofiz E."/>
            <person name="Najaraj S.H."/>
            <person name="Gowda H."/>
            <person name="Madugundu A."/>
            <person name="Renuse S."/>
            <person name="Holt D."/>
            <person name="Pandey A."/>
            <person name="Papenfuss A.T."/>
            <person name="Fischer K."/>
        </authorList>
    </citation>
    <scope>NUCLEOTIDE SEQUENCE [LARGE SCALE GENOMIC DNA]</scope>
</reference>